<proteinExistence type="predicted"/>
<sequence length="258" mass="27810">MSAETIVDRLRQPAYTGENRCTPCTVVNVGVAIVLAVVLGVVVPVAGVAALVLSLSAIYLRGYLVPGTPELTKRYLPDRVHRLFGKAPDLPDAGEAVDVEAYLLDAGVLRETATGDELEPTDSFRAAWDERIDEVRERPAAAAGELLGLDDPGVEERDGATVVTDEGIHVADWPSRAALLADLGAAAPLRARDPTWPSRSREERGRILAGLRLFVERCPACGGTPELGEETVESCCRRAEVYTHQCRDCGARLLEIEQ</sequence>
<dbReference type="EMBL" id="JBHUDH010000028">
    <property type="protein sequence ID" value="MFD1525412.1"/>
    <property type="molecule type" value="Genomic_DNA"/>
</dbReference>
<protein>
    <submittedName>
        <fullName evidence="5">Uncharacterized protein</fullName>
    </submittedName>
</protein>
<dbReference type="Pfam" id="PF26237">
    <property type="entry name" value="DUF8054_C"/>
    <property type="match status" value="1"/>
</dbReference>
<evidence type="ECO:0000259" key="2">
    <source>
        <dbReference type="Pfam" id="PF26236"/>
    </source>
</evidence>
<keyword evidence="1" id="KW-0472">Membrane</keyword>
<reference evidence="5 6" key="1">
    <citation type="journal article" date="2019" name="Int. J. Syst. Evol. Microbiol.">
        <title>The Global Catalogue of Microorganisms (GCM) 10K type strain sequencing project: providing services to taxonomists for standard genome sequencing and annotation.</title>
        <authorList>
            <consortium name="The Broad Institute Genomics Platform"/>
            <consortium name="The Broad Institute Genome Sequencing Center for Infectious Disease"/>
            <person name="Wu L."/>
            <person name="Ma J."/>
        </authorList>
    </citation>
    <scope>NUCLEOTIDE SEQUENCE [LARGE SCALE GENOMIC DNA]</scope>
    <source>
        <strain evidence="5 6">CGMCC 1.12285</strain>
    </source>
</reference>
<feature type="domain" description="DUF8054" evidence="2">
    <location>
        <begin position="7"/>
        <end position="86"/>
    </location>
</feature>
<dbReference type="Pfam" id="PF26236">
    <property type="entry name" value="DUF8054_N"/>
    <property type="match status" value="1"/>
</dbReference>
<evidence type="ECO:0000313" key="6">
    <source>
        <dbReference type="Proteomes" id="UP001597111"/>
    </source>
</evidence>
<dbReference type="Proteomes" id="UP001597111">
    <property type="component" value="Unassembled WGS sequence"/>
</dbReference>
<comment type="caution">
    <text evidence="5">The sequence shown here is derived from an EMBL/GenBank/DDBJ whole genome shotgun (WGS) entry which is preliminary data.</text>
</comment>
<organism evidence="5 6">
    <name type="scientific">Halolamina salina</name>
    <dbReference type="NCBI Taxonomy" id="1220023"/>
    <lineage>
        <taxon>Archaea</taxon>
        <taxon>Methanobacteriati</taxon>
        <taxon>Methanobacteriota</taxon>
        <taxon>Stenosarchaea group</taxon>
        <taxon>Halobacteria</taxon>
        <taxon>Halobacteriales</taxon>
        <taxon>Haloferacaceae</taxon>
    </lineage>
</organism>
<accession>A0ABD6B4M1</accession>
<dbReference type="InterPro" id="IPR058775">
    <property type="entry name" value="DUF8054_M"/>
</dbReference>
<evidence type="ECO:0000313" key="5">
    <source>
        <dbReference type="EMBL" id="MFD1525412.1"/>
    </source>
</evidence>
<evidence type="ECO:0000259" key="3">
    <source>
        <dbReference type="Pfam" id="PF26237"/>
    </source>
</evidence>
<name>A0ABD6B4M1_9EURY</name>
<dbReference type="Pfam" id="PF26238">
    <property type="entry name" value="DUF8054_M"/>
    <property type="match status" value="1"/>
</dbReference>
<feature type="domain" description="DUF8054" evidence="3">
    <location>
        <begin position="216"/>
        <end position="255"/>
    </location>
</feature>
<keyword evidence="1" id="KW-0812">Transmembrane</keyword>
<dbReference type="InterPro" id="IPR058674">
    <property type="entry name" value="DUF8054_N"/>
</dbReference>
<feature type="domain" description="DUF8054" evidence="4">
    <location>
        <begin position="98"/>
        <end position="213"/>
    </location>
</feature>
<evidence type="ECO:0000256" key="1">
    <source>
        <dbReference type="SAM" id="Phobius"/>
    </source>
</evidence>
<dbReference type="RefSeq" id="WP_379818091.1">
    <property type="nucleotide sequence ID" value="NZ_JBHUDH010000028.1"/>
</dbReference>
<gene>
    <name evidence="5" type="ORF">ACFR9S_03735</name>
</gene>
<keyword evidence="6" id="KW-1185">Reference proteome</keyword>
<dbReference type="AlphaFoldDB" id="A0ABD6B4M1"/>
<keyword evidence="1" id="KW-1133">Transmembrane helix</keyword>
<dbReference type="InterPro" id="IPR058675">
    <property type="entry name" value="DUF8054_C"/>
</dbReference>
<evidence type="ECO:0000259" key="4">
    <source>
        <dbReference type="Pfam" id="PF26238"/>
    </source>
</evidence>
<feature type="transmembrane region" description="Helical" evidence="1">
    <location>
        <begin position="29"/>
        <end position="53"/>
    </location>
</feature>